<evidence type="ECO:0000313" key="6">
    <source>
        <dbReference type="EMBL" id="MBF4761625.1"/>
    </source>
</evidence>
<evidence type="ECO:0000256" key="2">
    <source>
        <dbReference type="ARBA" id="ARBA00023002"/>
    </source>
</evidence>
<dbReference type="PRINTS" id="PR00757">
    <property type="entry name" value="AMINEOXDASEF"/>
</dbReference>
<dbReference type="InterPro" id="IPR036188">
    <property type="entry name" value="FAD/NAD-bd_sf"/>
</dbReference>
<dbReference type="InterPro" id="IPR050464">
    <property type="entry name" value="Zeta_carotene_desat/Oxidored"/>
</dbReference>
<dbReference type="SUPFAM" id="SSF51905">
    <property type="entry name" value="FAD/NAD(P)-binding domain"/>
    <property type="match status" value="1"/>
</dbReference>
<dbReference type="PANTHER" id="PTHR42923">
    <property type="entry name" value="PROTOPORPHYRINOGEN OXIDASE"/>
    <property type="match status" value="1"/>
</dbReference>
<evidence type="ECO:0000313" key="7">
    <source>
        <dbReference type="Proteomes" id="UP000640489"/>
    </source>
</evidence>
<feature type="region of interest" description="Disordered" evidence="4">
    <location>
        <begin position="445"/>
        <end position="464"/>
    </location>
</feature>
<gene>
    <name evidence="6" type="ORF">ISU07_00675</name>
</gene>
<feature type="binding site" evidence="3">
    <location>
        <position position="226"/>
    </location>
    <ligand>
        <name>FAD</name>
        <dbReference type="ChEBI" id="CHEBI:57692"/>
    </ligand>
</feature>
<reference evidence="6" key="1">
    <citation type="submission" date="2020-11" db="EMBL/GenBank/DDBJ databases">
        <title>Nocardioides sp. nov., isolated from Soil of Cynanchum wilfordii Hemsley rhizosphere.</title>
        <authorList>
            <person name="Lee J.-S."/>
            <person name="Suh M.K."/>
            <person name="Kim J.-S."/>
        </authorList>
    </citation>
    <scope>NUCLEOTIDE SEQUENCE</scope>
    <source>
        <strain evidence="6">KCTC 19275</strain>
    </source>
</reference>
<feature type="compositionally biased region" description="Basic and acidic residues" evidence="4">
    <location>
        <begin position="455"/>
        <end position="464"/>
    </location>
</feature>
<feature type="binding site" evidence="3">
    <location>
        <position position="19"/>
    </location>
    <ligand>
        <name>FAD</name>
        <dbReference type="ChEBI" id="CHEBI:57692"/>
    </ligand>
</feature>
<accession>A0A930YIE2</accession>
<feature type="domain" description="Amine oxidase" evidence="5">
    <location>
        <begin position="19"/>
        <end position="439"/>
    </location>
</feature>
<dbReference type="InterPro" id="IPR001613">
    <property type="entry name" value="Flavin_amine_oxidase"/>
</dbReference>
<dbReference type="EMBL" id="JADKPN010000001">
    <property type="protein sequence ID" value="MBF4761625.1"/>
    <property type="molecule type" value="Genomic_DNA"/>
</dbReference>
<organism evidence="6 7">
    <name type="scientific">Nocardioides islandensis</name>
    <dbReference type="NCBI Taxonomy" id="433663"/>
    <lineage>
        <taxon>Bacteria</taxon>
        <taxon>Bacillati</taxon>
        <taxon>Actinomycetota</taxon>
        <taxon>Actinomycetes</taxon>
        <taxon>Propionibacteriales</taxon>
        <taxon>Nocardioidaceae</taxon>
        <taxon>Nocardioides</taxon>
    </lineage>
</organism>
<dbReference type="Gene3D" id="3.50.50.60">
    <property type="entry name" value="FAD/NAD(P)-binding domain"/>
    <property type="match status" value="1"/>
</dbReference>
<protein>
    <submittedName>
        <fullName evidence="6">FAD-dependent oxidoreductase</fullName>
    </submittedName>
</protein>
<dbReference type="AlphaFoldDB" id="A0A930YIE2"/>
<dbReference type="InterPro" id="IPR002937">
    <property type="entry name" value="Amino_oxidase"/>
</dbReference>
<dbReference type="RefSeq" id="WP_194704832.1">
    <property type="nucleotide sequence ID" value="NZ_JADKPN010000001.1"/>
</dbReference>
<evidence type="ECO:0000256" key="1">
    <source>
        <dbReference type="ARBA" id="ARBA00001974"/>
    </source>
</evidence>
<evidence type="ECO:0000256" key="4">
    <source>
        <dbReference type="SAM" id="MobiDB-lite"/>
    </source>
</evidence>
<dbReference type="Proteomes" id="UP000640489">
    <property type="component" value="Unassembled WGS sequence"/>
</dbReference>
<dbReference type="Pfam" id="PF01593">
    <property type="entry name" value="Amino_oxidase"/>
    <property type="match status" value="1"/>
</dbReference>
<evidence type="ECO:0000259" key="5">
    <source>
        <dbReference type="Pfam" id="PF01593"/>
    </source>
</evidence>
<dbReference type="GO" id="GO:0016491">
    <property type="term" value="F:oxidoreductase activity"/>
    <property type="evidence" value="ECO:0007669"/>
    <property type="project" value="UniProtKB-KW"/>
</dbReference>
<keyword evidence="7" id="KW-1185">Reference proteome</keyword>
<comment type="caution">
    <text evidence="6">The sequence shown here is derived from an EMBL/GenBank/DDBJ whole genome shotgun (WGS) entry which is preliminary data.</text>
</comment>
<name>A0A930YIE2_9ACTN</name>
<comment type="cofactor">
    <cofactor evidence="1">
        <name>FAD</name>
        <dbReference type="ChEBI" id="CHEBI:57692"/>
    </cofactor>
</comment>
<evidence type="ECO:0000256" key="3">
    <source>
        <dbReference type="PIRSR" id="PIRSR601613-1"/>
    </source>
</evidence>
<proteinExistence type="predicted"/>
<keyword evidence="2" id="KW-0560">Oxidoreductase</keyword>
<feature type="binding site" evidence="3">
    <location>
        <position position="341"/>
    </location>
    <ligand>
        <name>substrate</name>
    </ligand>
</feature>
<sequence length="464" mass="49199">MNLTGTRQVDVVVVGGGPTGLAAASALADVPGLDLLLLEERGRLGGRLHSADRGEVWLNFGAHVFPGGCTALSRLASDVGLEMVAVPGVRSALWFDGTLHRPRRVEAYPFVLPLSARERLDLVRLGLRTRLGVERQRRSRRRARSRRTFRDSLGQAAPRVVQIFETAARRSAGEAGRLTEDGALAMFGALWASGGRSGANLAGGSGRLGEAYLRRLGDHAVTGAEVIAVTEHDDHVLVGYRTGDGDTHEVRAGHVVMAIPAPRVTTVVTGLPADVGADLASVEYGAFVCLSILTTSLPPQPWDDVYAIAAPGAAFDMLFHHSNPVVQGAGRQPAPRSLMCYVGGDRAAALLDVDDQEIERQLLDEVVAVLPEVGEAIAETHVHKWREGNCYPTATTSVAHLEQWNERSGGRVVLAGDYLAPYGGSAEAAAQSGDAAARLLRLAGPQHHLAGSRPGSDERVGDHD</sequence>